<protein>
    <submittedName>
        <fullName evidence="21">Letm1 RBD domain-containing protein</fullName>
    </submittedName>
</protein>
<evidence type="ECO:0000313" key="20">
    <source>
        <dbReference type="Proteomes" id="UP000274756"/>
    </source>
</evidence>
<dbReference type="GO" id="GO:0005743">
    <property type="term" value="C:mitochondrial inner membrane"/>
    <property type="evidence" value="ECO:0007669"/>
    <property type="project" value="UniProtKB-SubCell"/>
</dbReference>
<keyword evidence="11" id="KW-0406">Ion transport</keyword>
<accession>A0A0N4UEZ3</accession>
<dbReference type="InterPro" id="IPR059005">
    <property type="entry name" value="LETM1_C"/>
</dbReference>
<dbReference type="PROSITE" id="PS51758">
    <property type="entry name" value="LETM1_RBD"/>
    <property type="match status" value="1"/>
</dbReference>
<proteinExistence type="predicted"/>
<dbReference type="Proteomes" id="UP000274756">
    <property type="component" value="Unassembled WGS sequence"/>
</dbReference>
<evidence type="ECO:0000256" key="16">
    <source>
        <dbReference type="SAM" id="Phobius"/>
    </source>
</evidence>
<evidence type="ECO:0000256" key="12">
    <source>
        <dbReference type="ARBA" id="ARBA00023128"/>
    </source>
</evidence>
<evidence type="ECO:0000313" key="18">
    <source>
        <dbReference type="EMBL" id="VDN50941.1"/>
    </source>
</evidence>
<dbReference type="Pfam" id="PF07766">
    <property type="entry name" value="LETM1_RBD"/>
    <property type="match status" value="1"/>
</dbReference>
<dbReference type="STRING" id="318479.A0A0N4UEZ3"/>
<organism evidence="19 21">
    <name type="scientific">Dracunculus medinensis</name>
    <name type="common">Guinea worm</name>
    <dbReference type="NCBI Taxonomy" id="318479"/>
    <lineage>
        <taxon>Eukaryota</taxon>
        <taxon>Metazoa</taxon>
        <taxon>Ecdysozoa</taxon>
        <taxon>Nematoda</taxon>
        <taxon>Chromadorea</taxon>
        <taxon>Rhabditida</taxon>
        <taxon>Spirurina</taxon>
        <taxon>Dracunculoidea</taxon>
        <taxon>Dracunculidae</taxon>
        <taxon>Dracunculus</taxon>
    </lineage>
</organism>
<keyword evidence="4 16" id="KW-0812">Transmembrane</keyword>
<keyword evidence="13 16" id="KW-0472">Membrane</keyword>
<keyword evidence="9 16" id="KW-1133">Transmembrane helix</keyword>
<feature type="domain" description="Letm1 RBD" evidence="17">
    <location>
        <begin position="188"/>
        <end position="456"/>
    </location>
</feature>
<evidence type="ECO:0000313" key="19">
    <source>
        <dbReference type="Proteomes" id="UP000038040"/>
    </source>
</evidence>
<keyword evidence="10 15" id="KW-0175">Coiled coil</keyword>
<dbReference type="PANTHER" id="PTHR14009:SF1">
    <property type="entry name" value="MITOCHONDRIAL PROTON_CALCIUM EXCHANGER PROTEIN"/>
    <property type="match status" value="1"/>
</dbReference>
<feature type="coiled-coil region" evidence="15">
    <location>
        <begin position="50"/>
        <end position="77"/>
    </location>
</feature>
<keyword evidence="8" id="KW-0809">Transit peptide</keyword>
<evidence type="ECO:0000256" key="15">
    <source>
        <dbReference type="SAM" id="Coils"/>
    </source>
</evidence>
<dbReference type="InterPro" id="IPR044202">
    <property type="entry name" value="LETM1/MDM38-like"/>
</dbReference>
<evidence type="ECO:0000256" key="6">
    <source>
        <dbReference type="ARBA" id="ARBA00022792"/>
    </source>
</evidence>
<keyword evidence="2" id="KW-0813">Transport</keyword>
<keyword evidence="6" id="KW-0999">Mitochondrion inner membrane</keyword>
<evidence type="ECO:0000256" key="1">
    <source>
        <dbReference type="ARBA" id="ARBA00004434"/>
    </source>
</evidence>
<comment type="subcellular location">
    <subcellularLocation>
        <location evidence="1">Mitochondrion inner membrane</location>
        <topology evidence="1">Single-pass membrane protein</topology>
    </subcellularLocation>
</comment>
<evidence type="ECO:0000256" key="10">
    <source>
        <dbReference type="ARBA" id="ARBA00023054"/>
    </source>
</evidence>
<keyword evidence="12 14" id="KW-0496">Mitochondrion</keyword>
<dbReference type="EMBL" id="UYYG01000010">
    <property type="protein sequence ID" value="VDN50941.1"/>
    <property type="molecule type" value="Genomic_DNA"/>
</dbReference>
<evidence type="ECO:0000256" key="8">
    <source>
        <dbReference type="ARBA" id="ARBA00022946"/>
    </source>
</evidence>
<dbReference type="PANTHER" id="PTHR14009">
    <property type="entry name" value="LEUCINE ZIPPER-EF-HAND CONTAINING TRANSMEMBRANE PROTEIN"/>
    <property type="match status" value="1"/>
</dbReference>
<keyword evidence="7" id="KW-0106">Calcium</keyword>
<reference evidence="21" key="1">
    <citation type="submission" date="2017-02" db="UniProtKB">
        <authorList>
            <consortium name="WormBaseParasite"/>
        </authorList>
    </citation>
    <scope>IDENTIFICATION</scope>
</reference>
<dbReference type="WBParaSite" id="DME_0000597501-mRNA-1">
    <property type="protein sequence ID" value="DME_0000597501-mRNA-1"/>
    <property type="gene ID" value="DME_0000597501"/>
</dbReference>
<dbReference type="Pfam" id="PF26561">
    <property type="entry name" value="LETM1_C"/>
    <property type="match status" value="1"/>
</dbReference>
<evidence type="ECO:0000313" key="21">
    <source>
        <dbReference type="WBParaSite" id="DME_0000597501-mRNA-1"/>
    </source>
</evidence>
<gene>
    <name evidence="18" type="ORF">DME_LOCUS914</name>
</gene>
<evidence type="ECO:0000256" key="7">
    <source>
        <dbReference type="ARBA" id="ARBA00022837"/>
    </source>
</evidence>
<evidence type="ECO:0000256" key="11">
    <source>
        <dbReference type="ARBA" id="ARBA00023065"/>
    </source>
</evidence>
<evidence type="ECO:0000256" key="4">
    <source>
        <dbReference type="ARBA" id="ARBA00022692"/>
    </source>
</evidence>
<sequence length="569" mass="65156">MLRRIVAVVVSTRNSSFPSHPRIRLYSSRNLLRERKFQAFDMIRYASTEKTKVEKTLEMLKDDLKQEQSEKDRSKERDLNKTIAIKVPLTKRIMNELKHYYHGFRLLALEVRLSSRYLWRVARGHSLMRRERQQLVRTVSDLFRLLPFSVFIIVPFMEFALPLFIKLFPNMLPSTFKDATKEEENLRRKLKVRLEMAKFLQDTIAEIGLVRKSQSTDQSASKAFEFAEFMKKVRTEGGYVSNAELFKFTKLFEDELTLDNLSLSSLRALCRMLDIQPLGSPEILRFQLNLKLRELKADDKQIALEGGVDVLNINDLQTACRARGMRSFGMSEFRLKSQLKQWLELSLNDNVPPSLLLLSRAIYVPEDITFADRLKALLSSLPSSIAEQARQKLTELEGDKINYKARLDLIREIEIGLQKERESMEETKKIVVESKLVADNTSTLLGSEPIVSGAEGVAAAEVGVKQPSVAGKDLETLENIIHGGVVLEAKHDIDELKEKLSGRREDLMEVDALMNDLTETKGAKILHRRINHIIANVDSLVAKLEEKRRHIAETVADPAIEDENKAKSH</sequence>
<evidence type="ECO:0000256" key="5">
    <source>
        <dbReference type="ARBA" id="ARBA00022723"/>
    </source>
</evidence>
<reference evidence="18 20" key="2">
    <citation type="submission" date="2018-11" db="EMBL/GenBank/DDBJ databases">
        <authorList>
            <consortium name="Pathogen Informatics"/>
        </authorList>
    </citation>
    <scope>NUCLEOTIDE SEQUENCE [LARGE SCALE GENOMIC DNA]</scope>
</reference>
<evidence type="ECO:0000256" key="9">
    <source>
        <dbReference type="ARBA" id="ARBA00022989"/>
    </source>
</evidence>
<evidence type="ECO:0000256" key="13">
    <source>
        <dbReference type="ARBA" id="ARBA00023136"/>
    </source>
</evidence>
<name>A0A0N4UEZ3_DRAME</name>
<feature type="transmembrane region" description="Helical" evidence="16">
    <location>
        <begin position="142"/>
        <end position="165"/>
    </location>
</feature>
<dbReference type="InterPro" id="IPR033122">
    <property type="entry name" value="LETM1-like_RBD"/>
</dbReference>
<keyword evidence="3" id="KW-0109">Calcium transport</keyword>
<dbReference type="Proteomes" id="UP000038040">
    <property type="component" value="Unplaced"/>
</dbReference>
<dbReference type="OrthoDB" id="624114at2759"/>
<evidence type="ECO:0000259" key="17">
    <source>
        <dbReference type="PROSITE" id="PS51758"/>
    </source>
</evidence>
<keyword evidence="20" id="KW-1185">Reference proteome</keyword>
<evidence type="ECO:0000256" key="3">
    <source>
        <dbReference type="ARBA" id="ARBA00022568"/>
    </source>
</evidence>
<keyword evidence="5" id="KW-0479">Metal-binding</keyword>
<evidence type="ECO:0000256" key="2">
    <source>
        <dbReference type="ARBA" id="ARBA00022448"/>
    </source>
</evidence>
<dbReference type="GO" id="GO:0030003">
    <property type="term" value="P:intracellular monoatomic cation homeostasis"/>
    <property type="evidence" value="ECO:0007669"/>
    <property type="project" value="TreeGrafter"/>
</dbReference>
<evidence type="ECO:0000256" key="14">
    <source>
        <dbReference type="PROSITE-ProRule" id="PRU01094"/>
    </source>
</evidence>
<dbReference type="AlphaFoldDB" id="A0A0N4UEZ3"/>
<dbReference type="GO" id="GO:0043022">
    <property type="term" value="F:ribosome binding"/>
    <property type="evidence" value="ECO:0007669"/>
    <property type="project" value="InterPro"/>
</dbReference>